<dbReference type="EMBL" id="KF679984">
    <property type="protein sequence ID" value="AHA82389.1"/>
    <property type="molecule type" value="Genomic_DNA"/>
</dbReference>
<geneLocation type="mitochondrion" evidence="12"/>
<dbReference type="AlphaFoldDB" id="A0A075CPK9"/>
<feature type="transmembrane region" description="Helical" evidence="11">
    <location>
        <begin position="6"/>
        <end position="25"/>
    </location>
</feature>
<feature type="transmembrane region" description="Helical" evidence="11">
    <location>
        <begin position="60"/>
        <end position="85"/>
    </location>
</feature>
<dbReference type="GeneID" id="20004491"/>
<comment type="subcellular location">
    <subcellularLocation>
        <location evidence="1">Membrane</location>
        <topology evidence="1">Multi-pass membrane protein</topology>
    </subcellularLocation>
</comment>
<evidence type="ECO:0000256" key="4">
    <source>
        <dbReference type="ARBA" id="ARBA00022692"/>
    </source>
</evidence>
<accession>A0A075CPK9</accession>
<dbReference type="RefSeq" id="YP_009050249.1">
    <property type="nucleotide sequence ID" value="NC_024641.1"/>
</dbReference>
<keyword evidence="5" id="KW-1278">Translocase</keyword>
<evidence type="ECO:0000256" key="8">
    <source>
        <dbReference type="ARBA" id="ARBA00023136"/>
    </source>
</evidence>
<reference evidence="12" key="1">
    <citation type="submission" date="2013-09" db="EMBL/GenBank/DDBJ databases">
        <title>Mitochondrial genomes of tarnished plant bugs, Lygus lineolaris and L. hesperus (Heteroptera: Miridae).</title>
        <authorList>
            <person name="Roehrdanz R."/>
            <person name="Cameron S."/>
        </authorList>
    </citation>
    <scope>NUCLEOTIDE SEQUENCE</scope>
</reference>
<organism evidence="12">
    <name type="scientific">Lygus hesperus</name>
    <name type="common">Western plant bug</name>
    <dbReference type="NCBI Taxonomy" id="30085"/>
    <lineage>
        <taxon>Eukaryota</taxon>
        <taxon>Metazoa</taxon>
        <taxon>Ecdysozoa</taxon>
        <taxon>Arthropoda</taxon>
        <taxon>Hexapoda</taxon>
        <taxon>Insecta</taxon>
        <taxon>Pterygota</taxon>
        <taxon>Neoptera</taxon>
        <taxon>Paraneoptera</taxon>
        <taxon>Hemiptera</taxon>
        <taxon>Heteroptera</taxon>
        <taxon>Panheteroptera</taxon>
        <taxon>Cimicomorpha</taxon>
        <taxon>Miridae</taxon>
        <taxon>Mirini</taxon>
        <taxon>Lygus</taxon>
    </lineage>
</organism>
<sequence length="101" mass="11968">MLMYFLYNVNFMLFFMFISGLIIFCSMRKHMLLTLLSLEYIVLCVYIFMITFVLDFLGDMYLILVFLTFSVCEGVLGLSILVTIIRSYGNDQVNTLFMFKW</sequence>
<dbReference type="Pfam" id="PF00420">
    <property type="entry name" value="Oxidored_q2"/>
    <property type="match status" value="1"/>
</dbReference>
<feature type="transmembrane region" description="Helical" evidence="11">
    <location>
        <begin position="32"/>
        <end position="54"/>
    </location>
</feature>
<name>A0A075CPK9_LYGHE</name>
<proteinExistence type="inferred from homology"/>
<evidence type="ECO:0000313" key="12">
    <source>
        <dbReference type="EMBL" id="AHA82389.1"/>
    </source>
</evidence>
<evidence type="ECO:0000256" key="3">
    <source>
        <dbReference type="ARBA" id="ARBA00016612"/>
    </source>
</evidence>
<comment type="similarity">
    <text evidence="2">Belongs to the complex I subunit 4L family.</text>
</comment>
<protein>
    <recommendedName>
        <fullName evidence="3">NADH-ubiquinone oxidoreductase chain 4L</fullName>
    </recommendedName>
    <alternativeName>
        <fullName evidence="9">NADH dehydrogenase subunit 4L</fullName>
    </alternativeName>
</protein>
<keyword evidence="12" id="KW-0496">Mitochondrion</keyword>
<dbReference type="CTD" id="4539"/>
<dbReference type="Gene3D" id="1.10.287.3510">
    <property type="match status" value="1"/>
</dbReference>
<evidence type="ECO:0000256" key="9">
    <source>
        <dbReference type="ARBA" id="ARBA00031586"/>
    </source>
</evidence>
<keyword evidence="4 11" id="KW-0812">Transmembrane</keyword>
<evidence type="ECO:0000256" key="1">
    <source>
        <dbReference type="ARBA" id="ARBA00004141"/>
    </source>
</evidence>
<keyword evidence="8 11" id="KW-0472">Membrane</keyword>
<gene>
    <name evidence="12" type="primary">ND4L</name>
</gene>
<comment type="catalytic activity">
    <reaction evidence="10">
        <text>a ubiquinone + NADH + 5 H(+)(in) = a ubiquinol + NAD(+) + 4 H(+)(out)</text>
        <dbReference type="Rhea" id="RHEA:29091"/>
        <dbReference type="Rhea" id="RHEA-COMP:9565"/>
        <dbReference type="Rhea" id="RHEA-COMP:9566"/>
        <dbReference type="ChEBI" id="CHEBI:15378"/>
        <dbReference type="ChEBI" id="CHEBI:16389"/>
        <dbReference type="ChEBI" id="CHEBI:17976"/>
        <dbReference type="ChEBI" id="CHEBI:57540"/>
        <dbReference type="ChEBI" id="CHEBI:57945"/>
        <dbReference type="EC" id="7.1.1.2"/>
    </reaction>
</comment>
<dbReference type="GO" id="GO:0016020">
    <property type="term" value="C:membrane"/>
    <property type="evidence" value="ECO:0007669"/>
    <property type="project" value="UniProtKB-SubCell"/>
</dbReference>
<dbReference type="InterPro" id="IPR039428">
    <property type="entry name" value="NUOK/Mnh_C1-like"/>
</dbReference>
<evidence type="ECO:0000256" key="6">
    <source>
        <dbReference type="ARBA" id="ARBA00022989"/>
    </source>
</evidence>
<keyword evidence="6 11" id="KW-1133">Transmembrane helix</keyword>
<evidence type="ECO:0000256" key="10">
    <source>
        <dbReference type="ARBA" id="ARBA00049551"/>
    </source>
</evidence>
<evidence type="ECO:0000256" key="7">
    <source>
        <dbReference type="ARBA" id="ARBA00023027"/>
    </source>
</evidence>
<evidence type="ECO:0000256" key="2">
    <source>
        <dbReference type="ARBA" id="ARBA00010519"/>
    </source>
</evidence>
<dbReference type="GO" id="GO:0008137">
    <property type="term" value="F:NADH dehydrogenase (ubiquinone) activity"/>
    <property type="evidence" value="ECO:0007669"/>
    <property type="project" value="UniProtKB-EC"/>
</dbReference>
<evidence type="ECO:0000256" key="11">
    <source>
        <dbReference type="SAM" id="Phobius"/>
    </source>
</evidence>
<evidence type="ECO:0000256" key="5">
    <source>
        <dbReference type="ARBA" id="ARBA00022967"/>
    </source>
</evidence>
<keyword evidence="7" id="KW-0520">NAD</keyword>